<protein>
    <recommendedName>
        <fullName evidence="1">Heterokaryon incompatibility domain-containing protein</fullName>
    </recommendedName>
</protein>
<evidence type="ECO:0000259" key="1">
    <source>
        <dbReference type="Pfam" id="PF06985"/>
    </source>
</evidence>
<proteinExistence type="predicted"/>
<accession>A0AA40CAV5</accession>
<dbReference type="PANTHER" id="PTHR24148:SF64">
    <property type="entry name" value="HETEROKARYON INCOMPATIBILITY DOMAIN-CONTAINING PROTEIN"/>
    <property type="match status" value="1"/>
</dbReference>
<organism evidence="2 3">
    <name type="scientific">Immersiella caudata</name>
    <dbReference type="NCBI Taxonomy" id="314043"/>
    <lineage>
        <taxon>Eukaryota</taxon>
        <taxon>Fungi</taxon>
        <taxon>Dikarya</taxon>
        <taxon>Ascomycota</taxon>
        <taxon>Pezizomycotina</taxon>
        <taxon>Sordariomycetes</taxon>
        <taxon>Sordariomycetidae</taxon>
        <taxon>Sordariales</taxon>
        <taxon>Lasiosphaeriaceae</taxon>
        <taxon>Immersiella</taxon>
    </lineage>
</organism>
<gene>
    <name evidence="2" type="ORF">B0T14DRAFT_559252</name>
</gene>
<dbReference type="Proteomes" id="UP001175000">
    <property type="component" value="Unassembled WGS sequence"/>
</dbReference>
<keyword evidence="3" id="KW-1185">Reference proteome</keyword>
<reference evidence="2" key="1">
    <citation type="submission" date="2023-06" db="EMBL/GenBank/DDBJ databases">
        <title>Genome-scale phylogeny and comparative genomics of the fungal order Sordariales.</title>
        <authorList>
            <consortium name="Lawrence Berkeley National Laboratory"/>
            <person name="Hensen N."/>
            <person name="Bonometti L."/>
            <person name="Westerberg I."/>
            <person name="Brannstrom I.O."/>
            <person name="Guillou S."/>
            <person name="Cros-Aarteil S."/>
            <person name="Calhoun S."/>
            <person name="Haridas S."/>
            <person name="Kuo A."/>
            <person name="Mondo S."/>
            <person name="Pangilinan J."/>
            <person name="Riley R."/>
            <person name="Labutti K."/>
            <person name="Andreopoulos B."/>
            <person name="Lipzen A."/>
            <person name="Chen C."/>
            <person name="Yanf M."/>
            <person name="Daum C."/>
            <person name="Ng V."/>
            <person name="Clum A."/>
            <person name="Steindorff A."/>
            <person name="Ohm R."/>
            <person name="Martin F."/>
            <person name="Silar P."/>
            <person name="Natvig D."/>
            <person name="Lalanne C."/>
            <person name="Gautier V."/>
            <person name="Ament-Velasquez S.L."/>
            <person name="Kruys A."/>
            <person name="Hutchinson M.I."/>
            <person name="Powell A.J."/>
            <person name="Barry K."/>
            <person name="Miller A.N."/>
            <person name="Grigoriev I.V."/>
            <person name="Debuchy R."/>
            <person name="Gladieux P."/>
            <person name="Thoren M.H."/>
            <person name="Johannesson H."/>
        </authorList>
    </citation>
    <scope>NUCLEOTIDE SEQUENCE</scope>
    <source>
        <strain evidence="2">CBS 606.72</strain>
    </source>
</reference>
<feature type="domain" description="Heterokaryon incompatibility" evidence="1">
    <location>
        <begin position="45"/>
        <end position="95"/>
    </location>
</feature>
<dbReference type="InterPro" id="IPR052895">
    <property type="entry name" value="HetReg/Transcr_Mod"/>
</dbReference>
<comment type="caution">
    <text evidence="2">The sequence shown here is derived from an EMBL/GenBank/DDBJ whole genome shotgun (WGS) entry which is preliminary data.</text>
</comment>
<dbReference type="InterPro" id="IPR010730">
    <property type="entry name" value="HET"/>
</dbReference>
<dbReference type="Gene3D" id="3.90.180.10">
    <property type="entry name" value="Medium-chain alcohol dehydrogenases, catalytic domain"/>
    <property type="match status" value="1"/>
</dbReference>
<evidence type="ECO:0000313" key="2">
    <source>
        <dbReference type="EMBL" id="KAK0631460.1"/>
    </source>
</evidence>
<dbReference type="AlphaFoldDB" id="A0AA40CAV5"/>
<dbReference type="Pfam" id="PF13602">
    <property type="entry name" value="ADH_zinc_N_2"/>
    <property type="match status" value="1"/>
</dbReference>
<dbReference type="Pfam" id="PF06985">
    <property type="entry name" value="HET"/>
    <property type="match status" value="1"/>
</dbReference>
<name>A0AA40CAV5_9PEZI</name>
<sequence length="390" mass="44311">MPTLTYRQVAAGGRAIRTLRLLPGRWMDQINCELQEACLDDHPAFEALFYVWGNVKDMAAITVDGCSFQATKNLIAALRRLRSSVDTRILWVNAIFWAGVLEVIENITYLLWWNRVWVLQEAVLPLVEVRAIYGEINAPMAFIEGAGGILRRHHFKGVGLCYRSLWESLPSRQKHILSTFEAKMGPLGQIREIVGGWEATDPYDIIYGILGLLSDCPNPIDLKPDYETPVGDLFAQLAYRFLMHFRSFHKLINHELPLPETWPLFYLPSWVPHWGHTYGTRDLLVQRPNSYVAWPSCPRSPPAPIASSVLQVWEGEVMKITNNVGADVIIETGGAETLYKSLDCVAFGDFYKQHQIRLVVDRVFGFQEAKDAFKYLVSGSHFGKVVVKFE</sequence>
<dbReference type="EMBL" id="JAULSU010000001">
    <property type="protein sequence ID" value="KAK0631460.1"/>
    <property type="molecule type" value="Genomic_DNA"/>
</dbReference>
<dbReference type="PANTHER" id="PTHR24148">
    <property type="entry name" value="ANKYRIN REPEAT DOMAIN-CONTAINING PROTEIN 39 HOMOLOG-RELATED"/>
    <property type="match status" value="1"/>
</dbReference>
<evidence type="ECO:0000313" key="3">
    <source>
        <dbReference type="Proteomes" id="UP001175000"/>
    </source>
</evidence>